<feature type="transmembrane region" description="Helical" evidence="6">
    <location>
        <begin position="339"/>
        <end position="363"/>
    </location>
</feature>
<evidence type="ECO:0000256" key="3">
    <source>
        <dbReference type="ARBA" id="ARBA00022692"/>
    </source>
</evidence>
<sequence length="403" mass="40601">MNAHVSTAEKAQTSSHAQWALLALAIGAFGIGTTEFSPMGLLPVIAKGVDVSIPTAGLLISAYAIGVMVGAPFMTLAFSRFGKRTALMLLMSIFTVGNLMSAMAPGYFTLLLARLVTSLNHGAFFGLGAVVAASVVPKEKQASAVAAMFMGLTIANIGGVPAATWVGQAIGWRMAFAGTALIGVAAIAALWIALPKGERGAMPDVRRELAVLTHPTVLIAMATTVMGAGAMFSLYTYVAPALTELTGASNSFVTLGLVLIGVGFTIGNWLGGRLADWSLDGATKIFLALLAAIMFVLPLAMVTHVGAAIGLLLWGGAAFAIVPPVQMRVMEAAAEAPGLASSINVGAFNLGNALGAATGAAVISLGFGYAAVSIAGGLLAAAGLALVLIGTRRSSSLPANCGA</sequence>
<proteinExistence type="predicted"/>
<dbReference type="GO" id="GO:0005886">
    <property type="term" value="C:plasma membrane"/>
    <property type="evidence" value="ECO:0007669"/>
    <property type="project" value="UniProtKB-SubCell"/>
</dbReference>
<feature type="transmembrane region" description="Helical" evidence="6">
    <location>
        <begin position="144"/>
        <end position="166"/>
    </location>
</feature>
<evidence type="ECO:0000313" key="8">
    <source>
        <dbReference type="EMBL" id="SCB28687.1"/>
    </source>
</evidence>
<dbReference type="AlphaFoldDB" id="A0A1C3VM58"/>
<organism evidence="8 9">
    <name type="scientific">Rhizobium hainanense</name>
    <dbReference type="NCBI Taxonomy" id="52131"/>
    <lineage>
        <taxon>Bacteria</taxon>
        <taxon>Pseudomonadati</taxon>
        <taxon>Pseudomonadota</taxon>
        <taxon>Alphaproteobacteria</taxon>
        <taxon>Hyphomicrobiales</taxon>
        <taxon>Rhizobiaceae</taxon>
        <taxon>Rhizobium/Agrobacterium group</taxon>
        <taxon>Rhizobium</taxon>
    </lineage>
</organism>
<dbReference type="GO" id="GO:0022857">
    <property type="term" value="F:transmembrane transporter activity"/>
    <property type="evidence" value="ECO:0007669"/>
    <property type="project" value="InterPro"/>
</dbReference>
<feature type="transmembrane region" description="Helical" evidence="6">
    <location>
        <begin position="215"/>
        <end position="238"/>
    </location>
</feature>
<feature type="transmembrane region" description="Helical" evidence="6">
    <location>
        <begin position="86"/>
        <end position="107"/>
    </location>
</feature>
<feature type="transmembrane region" description="Helical" evidence="6">
    <location>
        <begin position="119"/>
        <end position="137"/>
    </location>
</feature>
<feature type="transmembrane region" description="Helical" evidence="6">
    <location>
        <begin position="369"/>
        <end position="389"/>
    </location>
</feature>
<dbReference type="PROSITE" id="PS50850">
    <property type="entry name" value="MFS"/>
    <property type="match status" value="1"/>
</dbReference>
<dbReference type="InterPro" id="IPR036259">
    <property type="entry name" value="MFS_trans_sf"/>
</dbReference>
<evidence type="ECO:0000256" key="6">
    <source>
        <dbReference type="SAM" id="Phobius"/>
    </source>
</evidence>
<gene>
    <name evidence="8" type="ORF">GA0061100_106428</name>
</gene>
<dbReference type="CDD" id="cd17324">
    <property type="entry name" value="MFS_NepI_like"/>
    <property type="match status" value="1"/>
</dbReference>
<dbReference type="EMBL" id="FMAC01000006">
    <property type="protein sequence ID" value="SCB28687.1"/>
    <property type="molecule type" value="Genomic_DNA"/>
</dbReference>
<accession>A0A1C3VM58</accession>
<dbReference type="SUPFAM" id="SSF103473">
    <property type="entry name" value="MFS general substrate transporter"/>
    <property type="match status" value="1"/>
</dbReference>
<comment type="subcellular location">
    <subcellularLocation>
        <location evidence="1">Cell membrane</location>
        <topology evidence="1">Multi-pass membrane protein</topology>
    </subcellularLocation>
</comment>
<evidence type="ECO:0000256" key="2">
    <source>
        <dbReference type="ARBA" id="ARBA00022475"/>
    </source>
</evidence>
<dbReference type="Pfam" id="PF07690">
    <property type="entry name" value="MFS_1"/>
    <property type="match status" value="1"/>
</dbReference>
<dbReference type="PANTHER" id="PTHR43124:SF8">
    <property type="entry name" value="INNER MEMBRANE TRANSPORT PROTEIN YDHP"/>
    <property type="match status" value="1"/>
</dbReference>
<keyword evidence="5 6" id="KW-0472">Membrane</keyword>
<dbReference type="Gene3D" id="1.20.1250.20">
    <property type="entry name" value="MFS general substrate transporter like domains"/>
    <property type="match status" value="1"/>
</dbReference>
<dbReference type="STRING" id="52131.GA0061100_106428"/>
<feature type="transmembrane region" description="Helical" evidence="6">
    <location>
        <begin position="58"/>
        <end position="79"/>
    </location>
</feature>
<protein>
    <submittedName>
        <fullName evidence="8">MFS transporter, DHA1 family, arabinose polymer transporter</fullName>
    </submittedName>
</protein>
<dbReference type="Proteomes" id="UP000186228">
    <property type="component" value="Unassembled WGS sequence"/>
</dbReference>
<feature type="domain" description="Major facilitator superfamily (MFS) profile" evidence="7">
    <location>
        <begin position="20"/>
        <end position="395"/>
    </location>
</feature>
<evidence type="ECO:0000256" key="4">
    <source>
        <dbReference type="ARBA" id="ARBA00022989"/>
    </source>
</evidence>
<feature type="transmembrane region" description="Helical" evidence="6">
    <location>
        <begin position="172"/>
        <end position="194"/>
    </location>
</feature>
<name>A0A1C3VM58_9HYPH</name>
<dbReference type="InterPro" id="IPR050189">
    <property type="entry name" value="MFS_Efflux_Transporters"/>
</dbReference>
<evidence type="ECO:0000256" key="5">
    <source>
        <dbReference type="ARBA" id="ARBA00023136"/>
    </source>
</evidence>
<evidence type="ECO:0000259" key="7">
    <source>
        <dbReference type="PROSITE" id="PS50850"/>
    </source>
</evidence>
<keyword evidence="4 6" id="KW-1133">Transmembrane helix</keyword>
<feature type="transmembrane region" description="Helical" evidence="6">
    <location>
        <begin position="250"/>
        <end position="270"/>
    </location>
</feature>
<keyword evidence="2" id="KW-1003">Cell membrane</keyword>
<dbReference type="InterPro" id="IPR020846">
    <property type="entry name" value="MFS_dom"/>
</dbReference>
<feature type="transmembrane region" description="Helical" evidence="6">
    <location>
        <begin position="21"/>
        <end position="46"/>
    </location>
</feature>
<dbReference type="InterPro" id="IPR011701">
    <property type="entry name" value="MFS"/>
</dbReference>
<reference evidence="9" key="1">
    <citation type="submission" date="2016-08" db="EMBL/GenBank/DDBJ databases">
        <authorList>
            <person name="Varghese N."/>
            <person name="Submissions Spin"/>
        </authorList>
    </citation>
    <scope>NUCLEOTIDE SEQUENCE [LARGE SCALE GENOMIC DNA]</scope>
    <source>
        <strain evidence="9">CCBAU 57015</strain>
    </source>
</reference>
<feature type="transmembrane region" description="Helical" evidence="6">
    <location>
        <begin position="282"/>
        <end position="301"/>
    </location>
</feature>
<evidence type="ECO:0000313" key="9">
    <source>
        <dbReference type="Proteomes" id="UP000186228"/>
    </source>
</evidence>
<dbReference type="PANTHER" id="PTHR43124">
    <property type="entry name" value="PURINE EFFLUX PUMP PBUE"/>
    <property type="match status" value="1"/>
</dbReference>
<evidence type="ECO:0000256" key="1">
    <source>
        <dbReference type="ARBA" id="ARBA00004651"/>
    </source>
</evidence>
<feature type="transmembrane region" description="Helical" evidence="6">
    <location>
        <begin position="307"/>
        <end position="327"/>
    </location>
</feature>
<dbReference type="RefSeq" id="WP_075854721.1">
    <property type="nucleotide sequence ID" value="NZ_FMAC01000006.1"/>
</dbReference>
<dbReference type="OrthoDB" id="9788453at2"/>
<keyword evidence="9" id="KW-1185">Reference proteome</keyword>
<keyword evidence="3 6" id="KW-0812">Transmembrane</keyword>